<sequence length="188" mass="20609">MAEEEMEMEVDGGEKKKKKSPLLKIIILVVLLLILGAGGFFGWQYFMAEPEPPAEDKAKAEDAQPAEEGAPGEKGAKAKDGEKAKEAQGTVINLEPFVVNLADHGGKRYLRLSLAVDAKEEKIRKEIVARMPIIRDSVLLLLTSKSYGEISNVSGKLRLRNEVLQAFNRALAGKGSVHAVYFTEFVVQ</sequence>
<evidence type="ECO:0000313" key="12">
    <source>
        <dbReference type="EMBL" id="KIX13512.1"/>
    </source>
</evidence>
<dbReference type="InterPro" id="IPR005503">
    <property type="entry name" value="FliL"/>
</dbReference>
<evidence type="ECO:0000256" key="5">
    <source>
        <dbReference type="ARBA" id="ARBA00022500"/>
    </source>
</evidence>
<evidence type="ECO:0000256" key="3">
    <source>
        <dbReference type="ARBA" id="ARBA00008281"/>
    </source>
</evidence>
<dbReference type="STRING" id="1429043.X474_13585"/>
<dbReference type="GO" id="GO:0005886">
    <property type="term" value="C:plasma membrane"/>
    <property type="evidence" value="ECO:0007669"/>
    <property type="project" value="UniProtKB-SubCell"/>
</dbReference>
<keyword evidence="7 10" id="KW-0283">Flagellar rotation</keyword>
<keyword evidence="13" id="KW-1185">Reference proteome</keyword>
<keyword evidence="5 10" id="KW-0145">Chemotaxis</keyword>
<evidence type="ECO:0000256" key="11">
    <source>
        <dbReference type="SAM" id="MobiDB-lite"/>
    </source>
</evidence>
<organism evidence="12 13">
    <name type="scientific">Dethiosulfatarculus sandiegensis</name>
    <dbReference type="NCBI Taxonomy" id="1429043"/>
    <lineage>
        <taxon>Bacteria</taxon>
        <taxon>Pseudomonadati</taxon>
        <taxon>Thermodesulfobacteriota</taxon>
        <taxon>Desulfarculia</taxon>
        <taxon>Desulfarculales</taxon>
        <taxon>Desulfarculaceae</taxon>
        <taxon>Dethiosulfatarculus</taxon>
    </lineage>
</organism>
<comment type="similarity">
    <text evidence="3 10">Belongs to the FliL family.</text>
</comment>
<dbReference type="PANTHER" id="PTHR35091:SF2">
    <property type="entry name" value="FLAGELLAR PROTEIN FLIL"/>
    <property type="match status" value="1"/>
</dbReference>
<dbReference type="AlphaFoldDB" id="A0A0D2GF46"/>
<dbReference type="EMBL" id="AZAC01000015">
    <property type="protein sequence ID" value="KIX13512.1"/>
    <property type="molecule type" value="Genomic_DNA"/>
</dbReference>
<keyword evidence="9 10" id="KW-0472">Membrane</keyword>
<dbReference type="RefSeq" id="WP_052515144.1">
    <property type="nucleotide sequence ID" value="NZ_AZAC01000015.1"/>
</dbReference>
<evidence type="ECO:0000256" key="9">
    <source>
        <dbReference type="ARBA" id="ARBA00023136"/>
    </source>
</evidence>
<reference evidence="12 13" key="1">
    <citation type="submission" date="2013-11" db="EMBL/GenBank/DDBJ databases">
        <title>Metagenomic analysis of a methanogenic consortium involved in long chain n-alkane degradation.</title>
        <authorList>
            <person name="Davidova I.A."/>
            <person name="Callaghan A.V."/>
            <person name="Wawrik B."/>
            <person name="Pruitt S."/>
            <person name="Marks C."/>
            <person name="Duncan K.E."/>
            <person name="Suflita J.M."/>
        </authorList>
    </citation>
    <scope>NUCLEOTIDE SEQUENCE [LARGE SCALE GENOMIC DNA]</scope>
    <source>
        <strain evidence="12 13">SPR</strain>
    </source>
</reference>
<dbReference type="Pfam" id="PF03748">
    <property type="entry name" value="FliL"/>
    <property type="match status" value="1"/>
</dbReference>
<dbReference type="GO" id="GO:0009425">
    <property type="term" value="C:bacterial-type flagellum basal body"/>
    <property type="evidence" value="ECO:0007669"/>
    <property type="project" value="InterPro"/>
</dbReference>
<accession>A0A0D2GF46</accession>
<comment type="function">
    <text evidence="1 10">Controls the rotational direction of flagella during chemotaxis.</text>
</comment>
<dbReference type="GO" id="GO:0006935">
    <property type="term" value="P:chemotaxis"/>
    <property type="evidence" value="ECO:0007669"/>
    <property type="project" value="UniProtKB-KW"/>
</dbReference>
<gene>
    <name evidence="12" type="ORF">X474_13585</name>
</gene>
<evidence type="ECO:0000256" key="8">
    <source>
        <dbReference type="ARBA" id="ARBA00022989"/>
    </source>
</evidence>
<evidence type="ECO:0000256" key="7">
    <source>
        <dbReference type="ARBA" id="ARBA00022779"/>
    </source>
</evidence>
<dbReference type="PATRIC" id="fig|1429043.3.peg.2886"/>
<dbReference type="OrthoDB" id="9799777at2"/>
<keyword evidence="6 10" id="KW-0812">Transmembrane</keyword>
<dbReference type="InParanoid" id="A0A0D2GF46"/>
<comment type="subcellular location">
    <subcellularLocation>
        <location evidence="2">Cell membrane</location>
        <topology evidence="2">Single-pass membrane protein</topology>
    </subcellularLocation>
</comment>
<dbReference type="Proteomes" id="UP000032233">
    <property type="component" value="Unassembled WGS sequence"/>
</dbReference>
<dbReference type="GO" id="GO:0071978">
    <property type="term" value="P:bacterial-type flagellum-dependent swarming motility"/>
    <property type="evidence" value="ECO:0007669"/>
    <property type="project" value="TreeGrafter"/>
</dbReference>
<comment type="caution">
    <text evidence="12">The sequence shown here is derived from an EMBL/GenBank/DDBJ whole genome shotgun (WGS) entry which is preliminary data.</text>
</comment>
<keyword evidence="8 10" id="KW-1133">Transmembrane helix</keyword>
<evidence type="ECO:0000256" key="2">
    <source>
        <dbReference type="ARBA" id="ARBA00004162"/>
    </source>
</evidence>
<evidence type="ECO:0000256" key="6">
    <source>
        <dbReference type="ARBA" id="ARBA00022692"/>
    </source>
</evidence>
<keyword evidence="4 10" id="KW-1003">Cell membrane</keyword>
<feature type="transmembrane region" description="Helical" evidence="10">
    <location>
        <begin position="25"/>
        <end position="46"/>
    </location>
</feature>
<evidence type="ECO:0000256" key="4">
    <source>
        <dbReference type="ARBA" id="ARBA00022475"/>
    </source>
</evidence>
<feature type="region of interest" description="Disordered" evidence="11">
    <location>
        <begin position="54"/>
        <end position="82"/>
    </location>
</feature>
<protein>
    <recommendedName>
        <fullName evidence="10">Flagellar protein FliL</fullName>
    </recommendedName>
</protein>
<dbReference type="PANTHER" id="PTHR35091">
    <property type="entry name" value="FLAGELLAR PROTEIN FLIL"/>
    <property type="match status" value="1"/>
</dbReference>
<evidence type="ECO:0000256" key="1">
    <source>
        <dbReference type="ARBA" id="ARBA00002254"/>
    </source>
</evidence>
<evidence type="ECO:0000256" key="10">
    <source>
        <dbReference type="RuleBase" id="RU364125"/>
    </source>
</evidence>
<name>A0A0D2GF46_9BACT</name>
<evidence type="ECO:0000313" key="13">
    <source>
        <dbReference type="Proteomes" id="UP000032233"/>
    </source>
</evidence>
<proteinExistence type="inferred from homology"/>